<dbReference type="SUPFAM" id="SSF52540">
    <property type="entry name" value="P-loop containing nucleoside triphosphate hydrolases"/>
    <property type="match status" value="1"/>
</dbReference>
<dbReference type="GO" id="GO:0005524">
    <property type="term" value="F:ATP binding"/>
    <property type="evidence" value="ECO:0007669"/>
    <property type="project" value="UniProtKB-KW"/>
</dbReference>
<evidence type="ECO:0000256" key="3">
    <source>
        <dbReference type="ARBA" id="ARBA00022840"/>
    </source>
</evidence>
<evidence type="ECO:0000313" key="6">
    <source>
        <dbReference type="Proteomes" id="UP000481852"/>
    </source>
</evidence>
<protein>
    <submittedName>
        <fullName evidence="5">ABC transporter ATP-binding protein</fullName>
    </submittedName>
</protein>
<evidence type="ECO:0000259" key="4">
    <source>
        <dbReference type="PROSITE" id="PS50893"/>
    </source>
</evidence>
<dbReference type="InterPro" id="IPR017871">
    <property type="entry name" value="ABC_transporter-like_CS"/>
</dbReference>
<evidence type="ECO:0000313" key="5">
    <source>
        <dbReference type="EMBL" id="MSS15998.1"/>
    </source>
</evidence>
<keyword evidence="1" id="KW-0813">Transport</keyword>
<proteinExistence type="predicted"/>
<dbReference type="GO" id="GO:0016887">
    <property type="term" value="F:ATP hydrolysis activity"/>
    <property type="evidence" value="ECO:0007669"/>
    <property type="project" value="InterPro"/>
</dbReference>
<keyword evidence="2" id="KW-0547">Nucleotide-binding</keyword>
<dbReference type="EMBL" id="VULZ01000019">
    <property type="protein sequence ID" value="MSS15998.1"/>
    <property type="molecule type" value="Genomic_DNA"/>
</dbReference>
<dbReference type="Proteomes" id="UP000481852">
    <property type="component" value="Unassembled WGS sequence"/>
</dbReference>
<keyword evidence="6" id="KW-1185">Reference proteome</keyword>
<dbReference type="PROSITE" id="PS00211">
    <property type="entry name" value="ABC_TRANSPORTER_1"/>
    <property type="match status" value="1"/>
</dbReference>
<dbReference type="InterPro" id="IPR027417">
    <property type="entry name" value="P-loop_NTPase"/>
</dbReference>
<dbReference type="Pfam" id="PF00005">
    <property type="entry name" value="ABC_tran"/>
    <property type="match status" value="1"/>
</dbReference>
<sequence length="262" mass="29155">MTEVLSAAHITKSYGERTIIRDINVHLNEQEIVCLLGVSGVGKTTLFHILSGLSQPDSGSVMLNGREITGQPGKISYMLQKDLLLPYKRIIDNVALPLTIRGMKKQKAREKAAAYFEQFGLSGTEFEYPAQLSGGMRQRAALLRTYLSSEGVALLDEPFSALDTITKSAIHDWYLDIMQKISLSTLFITHDIDEAIVLSDRIYILSGSPGQITDEIEIEEKRPRARDFSLTPAFLSYKKQIVSALGPGSFRIQEKDDGLEMK</sequence>
<dbReference type="CDD" id="cd03293">
    <property type="entry name" value="ABC_NrtD_SsuB_transporters"/>
    <property type="match status" value="1"/>
</dbReference>
<dbReference type="RefSeq" id="WP_154527391.1">
    <property type="nucleotide sequence ID" value="NZ_JAQYJL010000010.1"/>
</dbReference>
<keyword evidence="3 5" id="KW-0067">ATP-binding</keyword>
<name>A0A6L5X9L9_9FIRM</name>
<dbReference type="SMART" id="SM00382">
    <property type="entry name" value="AAA"/>
    <property type="match status" value="1"/>
</dbReference>
<dbReference type="Gene3D" id="3.40.50.300">
    <property type="entry name" value="P-loop containing nucleotide triphosphate hydrolases"/>
    <property type="match status" value="1"/>
</dbReference>
<feature type="domain" description="ABC transporter" evidence="4">
    <location>
        <begin position="5"/>
        <end position="232"/>
    </location>
</feature>
<reference evidence="5 6" key="1">
    <citation type="submission" date="2019-08" db="EMBL/GenBank/DDBJ databases">
        <title>In-depth cultivation of the pig gut microbiome towards novel bacterial diversity and tailored functional studies.</title>
        <authorList>
            <person name="Wylensek D."/>
            <person name="Hitch T.C.A."/>
            <person name="Clavel T."/>
        </authorList>
    </citation>
    <scope>NUCLEOTIDE SEQUENCE [LARGE SCALE GENOMIC DNA]</scope>
    <source>
        <strain evidence="5 6">Oil+RF-744-WCA-WT-11</strain>
    </source>
</reference>
<dbReference type="PANTHER" id="PTHR42788">
    <property type="entry name" value="TAURINE IMPORT ATP-BINDING PROTEIN-RELATED"/>
    <property type="match status" value="1"/>
</dbReference>
<evidence type="ECO:0000256" key="2">
    <source>
        <dbReference type="ARBA" id="ARBA00022741"/>
    </source>
</evidence>
<organism evidence="5 6">
    <name type="scientific">Porcincola intestinalis</name>
    <dbReference type="NCBI Taxonomy" id="2606632"/>
    <lineage>
        <taxon>Bacteria</taxon>
        <taxon>Bacillati</taxon>
        <taxon>Bacillota</taxon>
        <taxon>Clostridia</taxon>
        <taxon>Lachnospirales</taxon>
        <taxon>Lachnospiraceae</taxon>
        <taxon>Porcincola</taxon>
    </lineage>
</organism>
<dbReference type="InterPro" id="IPR003593">
    <property type="entry name" value="AAA+_ATPase"/>
</dbReference>
<gene>
    <name evidence="5" type="ORF">FYJ35_13345</name>
</gene>
<dbReference type="PROSITE" id="PS50893">
    <property type="entry name" value="ABC_TRANSPORTER_2"/>
    <property type="match status" value="1"/>
</dbReference>
<dbReference type="InterPro" id="IPR003439">
    <property type="entry name" value="ABC_transporter-like_ATP-bd"/>
</dbReference>
<comment type="caution">
    <text evidence="5">The sequence shown here is derived from an EMBL/GenBank/DDBJ whole genome shotgun (WGS) entry which is preliminary data.</text>
</comment>
<dbReference type="InterPro" id="IPR050166">
    <property type="entry name" value="ABC_transporter_ATP-bind"/>
</dbReference>
<accession>A0A6L5X9L9</accession>
<evidence type="ECO:0000256" key="1">
    <source>
        <dbReference type="ARBA" id="ARBA00022448"/>
    </source>
</evidence>
<dbReference type="PANTHER" id="PTHR42788:SF2">
    <property type="entry name" value="ABC TRANSPORTER ATP-BINDING PROTEIN"/>
    <property type="match status" value="1"/>
</dbReference>
<dbReference type="AlphaFoldDB" id="A0A6L5X9L9"/>